<feature type="compositionally biased region" description="Polar residues" evidence="1">
    <location>
        <begin position="8"/>
        <end position="23"/>
    </location>
</feature>
<accession>A0A0E9XAI2</accession>
<reference evidence="2" key="2">
    <citation type="journal article" date="2015" name="Fish Shellfish Immunol.">
        <title>Early steps in the European eel (Anguilla anguilla)-Vibrio vulnificus interaction in the gills: Role of the RtxA13 toxin.</title>
        <authorList>
            <person name="Callol A."/>
            <person name="Pajuelo D."/>
            <person name="Ebbesson L."/>
            <person name="Teles M."/>
            <person name="MacKenzie S."/>
            <person name="Amaro C."/>
        </authorList>
    </citation>
    <scope>NUCLEOTIDE SEQUENCE</scope>
</reference>
<evidence type="ECO:0000313" key="2">
    <source>
        <dbReference type="EMBL" id="JAH99742.1"/>
    </source>
</evidence>
<organism evidence="2">
    <name type="scientific">Anguilla anguilla</name>
    <name type="common">European freshwater eel</name>
    <name type="synonym">Muraena anguilla</name>
    <dbReference type="NCBI Taxonomy" id="7936"/>
    <lineage>
        <taxon>Eukaryota</taxon>
        <taxon>Metazoa</taxon>
        <taxon>Chordata</taxon>
        <taxon>Craniata</taxon>
        <taxon>Vertebrata</taxon>
        <taxon>Euteleostomi</taxon>
        <taxon>Actinopterygii</taxon>
        <taxon>Neopterygii</taxon>
        <taxon>Teleostei</taxon>
        <taxon>Anguilliformes</taxon>
        <taxon>Anguillidae</taxon>
        <taxon>Anguilla</taxon>
    </lineage>
</organism>
<dbReference type="AlphaFoldDB" id="A0A0E9XAI2"/>
<sequence length="35" mass="3693">MCRCSSALLPSTTNQGKMQRSYCSSSAGSGPSPRR</sequence>
<feature type="compositionally biased region" description="Low complexity" evidence="1">
    <location>
        <begin position="24"/>
        <end position="35"/>
    </location>
</feature>
<dbReference type="EMBL" id="GBXM01008835">
    <property type="protein sequence ID" value="JAH99742.1"/>
    <property type="molecule type" value="Transcribed_RNA"/>
</dbReference>
<name>A0A0E9XAI2_ANGAN</name>
<reference evidence="2" key="1">
    <citation type="submission" date="2014-11" db="EMBL/GenBank/DDBJ databases">
        <authorList>
            <person name="Amaro Gonzalez C."/>
        </authorList>
    </citation>
    <scope>NUCLEOTIDE SEQUENCE</scope>
</reference>
<feature type="region of interest" description="Disordered" evidence="1">
    <location>
        <begin position="1"/>
        <end position="35"/>
    </location>
</feature>
<evidence type="ECO:0000256" key="1">
    <source>
        <dbReference type="SAM" id="MobiDB-lite"/>
    </source>
</evidence>
<protein>
    <submittedName>
        <fullName evidence="2">Uncharacterized protein</fullName>
    </submittedName>
</protein>
<proteinExistence type="predicted"/>